<gene>
    <name evidence="1" type="ORF">LSH36_1399g00032</name>
</gene>
<comment type="caution">
    <text evidence="1">The sequence shown here is derived from an EMBL/GenBank/DDBJ whole genome shotgun (WGS) entry which is preliminary data.</text>
</comment>
<reference evidence="1" key="1">
    <citation type="journal article" date="2023" name="Mol. Biol. Evol.">
        <title>Third-Generation Sequencing Reveals the Adaptive Role of the Epigenome in Three Deep-Sea Polychaetes.</title>
        <authorList>
            <person name="Perez M."/>
            <person name="Aroh O."/>
            <person name="Sun Y."/>
            <person name="Lan Y."/>
            <person name="Juniper S.K."/>
            <person name="Young C.R."/>
            <person name="Angers B."/>
            <person name="Qian P.Y."/>
        </authorList>
    </citation>
    <scope>NUCLEOTIDE SEQUENCE</scope>
    <source>
        <strain evidence="1">P08H-3</strain>
    </source>
</reference>
<dbReference type="AlphaFoldDB" id="A0AAD9ISS5"/>
<dbReference type="EMBL" id="JAODUP010001402">
    <property type="protein sequence ID" value="KAK2140296.1"/>
    <property type="molecule type" value="Genomic_DNA"/>
</dbReference>
<name>A0AAD9ISS5_9ANNE</name>
<organism evidence="1 2">
    <name type="scientific">Paralvinella palmiformis</name>
    <dbReference type="NCBI Taxonomy" id="53620"/>
    <lineage>
        <taxon>Eukaryota</taxon>
        <taxon>Metazoa</taxon>
        <taxon>Spiralia</taxon>
        <taxon>Lophotrochozoa</taxon>
        <taxon>Annelida</taxon>
        <taxon>Polychaeta</taxon>
        <taxon>Sedentaria</taxon>
        <taxon>Canalipalpata</taxon>
        <taxon>Terebellida</taxon>
        <taxon>Terebelliformia</taxon>
        <taxon>Alvinellidae</taxon>
        <taxon>Paralvinella</taxon>
    </lineage>
</organism>
<keyword evidence="2" id="KW-1185">Reference proteome</keyword>
<protein>
    <submittedName>
        <fullName evidence="1">Uncharacterized protein</fullName>
    </submittedName>
</protein>
<evidence type="ECO:0000313" key="1">
    <source>
        <dbReference type="EMBL" id="KAK2140296.1"/>
    </source>
</evidence>
<accession>A0AAD9ISS5</accession>
<proteinExistence type="predicted"/>
<dbReference type="Proteomes" id="UP001208570">
    <property type="component" value="Unassembled WGS sequence"/>
</dbReference>
<evidence type="ECO:0000313" key="2">
    <source>
        <dbReference type="Proteomes" id="UP001208570"/>
    </source>
</evidence>
<sequence>MTIDVSSIQELLTGAAPVSFGGLLESEGYLSVPSPTNPGPGGEIYFSGGFITQQYGSRDGGIVDAIQIESAMTFLEEPERTHYTTAITNAVKEYLSRHHVSLMK</sequence>